<evidence type="ECO:0000256" key="5">
    <source>
        <dbReference type="ARBA" id="ARBA00022856"/>
    </source>
</evidence>
<evidence type="ECO:0000256" key="8">
    <source>
        <dbReference type="RuleBase" id="RU003755"/>
    </source>
</evidence>
<dbReference type="OrthoDB" id="9772725at2"/>
<dbReference type="PANTHER" id="PTHR23517:SF15">
    <property type="entry name" value="PROTON-DEPENDENT OLIGOPEPTIDE FAMILY TRANSPORT PROTEIN"/>
    <property type="match status" value="1"/>
</dbReference>
<evidence type="ECO:0000256" key="2">
    <source>
        <dbReference type="ARBA" id="ARBA00022448"/>
    </source>
</evidence>
<evidence type="ECO:0000256" key="3">
    <source>
        <dbReference type="ARBA" id="ARBA00022475"/>
    </source>
</evidence>
<dbReference type="InterPro" id="IPR050171">
    <property type="entry name" value="MFS_Transporters"/>
</dbReference>
<dbReference type="PANTHER" id="PTHR23517">
    <property type="entry name" value="RESISTANCE PROTEIN MDTM, PUTATIVE-RELATED-RELATED"/>
    <property type="match status" value="1"/>
</dbReference>
<evidence type="ECO:0000256" key="9">
    <source>
        <dbReference type="SAM" id="Phobius"/>
    </source>
</evidence>
<evidence type="ECO:0000256" key="7">
    <source>
        <dbReference type="ARBA" id="ARBA00023136"/>
    </source>
</evidence>
<sequence>MLKDHPRGLFVLAFANMGERFGYYTMLAIFTLYLQARYGWTSAATGQVFGGFLAAVYFLPVFGGFIADKYLGYGKTITLGTVIMFFGYALLAFGSGLASMFVSLGLIALGTGFFKGNLQVLVGNLYDSPKYSKNRDLAFSIFYMCINIGAFFAPSMAEAITNSIMGKSGLEYSGKIPALAHQLIDGTINQASAGYTELVNFAASQGQTISSLDGLKAFAQNYIDVLCQSYNYGFGVACISLIVSLAIFLGFRKFYKSADATEKEKAQGKGAKDAVVIELTPKQTKERLIALGLVFAVVIFFWMSFHQNGLTMTLFARDYTVSHVTGYSSLLFSLYGLVPIILLFYGLFMVITGEKKVKPIGGIMSVVFILVLYFVYQTKFAGVETPITPQIFQQFNPMFIIILTPVFVGLFSWLNSKKKEPSAPRKIGIGMIIAALGFLVLMFGSFGLTAPADLQANPMSESDMVSPYWLINTYLVLTCAELFLSPMGISFVSKVAPPKYKGLMQGGWFAATAIGNYLVGIIGYFWEKVSLVALWGILIGCCALSAIFIFSIMGRLEKVTRESEEQLAAAEAAAKQKEN</sequence>
<dbReference type="NCBIfam" id="TIGR00924">
    <property type="entry name" value="yjdL_sub1_fam"/>
    <property type="match status" value="1"/>
</dbReference>
<evidence type="ECO:0000313" key="12">
    <source>
        <dbReference type="Proteomes" id="UP000031937"/>
    </source>
</evidence>
<dbReference type="Gene3D" id="1.20.1250.20">
    <property type="entry name" value="MFS general substrate transporter like domains"/>
    <property type="match status" value="3"/>
</dbReference>
<comment type="subcellular location">
    <subcellularLocation>
        <location evidence="1">Cell membrane</location>
        <topology evidence="1">Multi-pass membrane protein</topology>
    </subcellularLocation>
    <subcellularLocation>
        <location evidence="8">Membrane</location>
        <topology evidence="8">Multi-pass membrane protein</topology>
    </subcellularLocation>
</comment>
<keyword evidence="6 9" id="KW-1133">Transmembrane helix</keyword>
<gene>
    <name evidence="11" type="ORF">BA92_05595</name>
    <name evidence="10" type="ORF">IE90_11630</name>
</gene>
<evidence type="ECO:0000313" key="13">
    <source>
        <dbReference type="Proteomes" id="UP000031980"/>
    </source>
</evidence>
<feature type="transmembrane region" description="Helical" evidence="9">
    <location>
        <begin position="468"/>
        <end position="485"/>
    </location>
</feature>
<proteinExistence type="inferred from homology"/>
<keyword evidence="13" id="KW-1185">Reference proteome</keyword>
<dbReference type="EMBL" id="JPIU01000037">
    <property type="protein sequence ID" value="KIO45918.1"/>
    <property type="molecule type" value="Genomic_DNA"/>
</dbReference>
<evidence type="ECO:0000313" key="10">
    <source>
        <dbReference type="EMBL" id="KIO43755.1"/>
    </source>
</evidence>
<keyword evidence="4 8" id="KW-0812">Transmembrane</keyword>
<comment type="similarity">
    <text evidence="8">Belongs to the major facilitator superfamily. Proton-dependent oligopeptide transporter (POT/PTR) (TC 2.A.17) family.</text>
</comment>
<dbReference type="CDD" id="cd17346">
    <property type="entry name" value="MFS_DtpA_like"/>
    <property type="match status" value="1"/>
</dbReference>
<name>A0A0C3MHA9_9PORP</name>
<dbReference type="Pfam" id="PF00854">
    <property type="entry name" value="PTR2"/>
    <property type="match status" value="2"/>
</dbReference>
<dbReference type="RefSeq" id="WP_041503937.1">
    <property type="nucleotide sequence ID" value="NZ_JPIT01000031.1"/>
</dbReference>
<dbReference type="InterPro" id="IPR000109">
    <property type="entry name" value="POT_fam"/>
</dbReference>
<keyword evidence="7 9" id="KW-0472">Membrane</keyword>
<feature type="transmembrane region" description="Helical" evidence="9">
    <location>
        <begin position="46"/>
        <end position="67"/>
    </location>
</feature>
<feature type="transmembrane region" description="Helical" evidence="9">
    <location>
        <begin position="396"/>
        <end position="415"/>
    </location>
</feature>
<feature type="transmembrane region" description="Helical" evidence="9">
    <location>
        <begin position="21"/>
        <end position="40"/>
    </location>
</feature>
<dbReference type="PROSITE" id="PS01022">
    <property type="entry name" value="PTR2_1"/>
    <property type="match status" value="1"/>
</dbReference>
<keyword evidence="5" id="KW-0571">Peptide transport</keyword>
<keyword evidence="2 8" id="KW-0813">Transport</keyword>
<feature type="transmembrane region" description="Helical" evidence="9">
    <location>
        <begin position="325"/>
        <end position="348"/>
    </location>
</feature>
<feature type="transmembrane region" description="Helical" evidence="9">
    <location>
        <begin position="232"/>
        <end position="251"/>
    </location>
</feature>
<dbReference type="InterPro" id="IPR005279">
    <property type="entry name" value="Dipep/tripep_permease"/>
</dbReference>
<dbReference type="InterPro" id="IPR018456">
    <property type="entry name" value="PTR2_symporter_CS"/>
</dbReference>
<dbReference type="GO" id="GO:0006857">
    <property type="term" value="P:oligopeptide transport"/>
    <property type="evidence" value="ECO:0007669"/>
    <property type="project" value="InterPro"/>
</dbReference>
<reference evidence="11 13" key="1">
    <citation type="submission" date="2014-07" db="EMBL/GenBank/DDBJ databases">
        <title>Porphyromonadaceae bacterium OUH 308042 = ATCC BAA-2681 = DSM 28342 draft genome.</title>
        <authorList>
            <person name="Sydenham T.V."/>
            <person name="Hasman H."/>
            <person name="Justensen U.S."/>
        </authorList>
    </citation>
    <scope>NUCLEOTIDE SEQUENCE [LARGE SCALE GENOMIC DNA]</scope>
    <source>
        <strain evidence="11 13">OUH 308042</strain>
    </source>
</reference>
<evidence type="ECO:0000256" key="6">
    <source>
        <dbReference type="ARBA" id="ARBA00022989"/>
    </source>
</evidence>
<dbReference type="Proteomes" id="UP000031937">
    <property type="component" value="Unassembled WGS sequence"/>
</dbReference>
<evidence type="ECO:0000313" key="11">
    <source>
        <dbReference type="EMBL" id="KIO45918.1"/>
    </source>
</evidence>
<evidence type="ECO:0000256" key="4">
    <source>
        <dbReference type="ARBA" id="ARBA00022692"/>
    </source>
</evidence>
<evidence type="ECO:0000256" key="1">
    <source>
        <dbReference type="ARBA" id="ARBA00004651"/>
    </source>
</evidence>
<dbReference type="Proteomes" id="UP000031980">
    <property type="component" value="Unassembled WGS sequence"/>
</dbReference>
<dbReference type="GO" id="GO:0005886">
    <property type="term" value="C:plasma membrane"/>
    <property type="evidence" value="ECO:0007669"/>
    <property type="project" value="UniProtKB-SubCell"/>
</dbReference>
<dbReference type="PROSITE" id="PS01023">
    <property type="entry name" value="PTR2_2"/>
    <property type="match status" value="1"/>
</dbReference>
<dbReference type="InterPro" id="IPR036259">
    <property type="entry name" value="MFS_trans_sf"/>
</dbReference>
<dbReference type="GO" id="GO:1904680">
    <property type="term" value="F:peptide transmembrane transporter activity"/>
    <property type="evidence" value="ECO:0007669"/>
    <property type="project" value="InterPro"/>
</dbReference>
<feature type="transmembrane region" description="Helical" evidence="9">
    <location>
        <begin position="79"/>
        <end position="98"/>
    </location>
</feature>
<reference evidence="10 12" key="2">
    <citation type="submission" date="2014-07" db="EMBL/GenBank/DDBJ databases">
        <title>Porphyromonadaceae bacterium OUH 334697 = ATCC BAA-2682 = DSM 28341 draft genome.</title>
        <authorList>
            <person name="Sydenham T.V."/>
            <person name="Hasman H."/>
            <person name="Justesen U.S."/>
        </authorList>
    </citation>
    <scope>NUCLEOTIDE SEQUENCE [LARGE SCALE GENOMIC DNA]</scope>
    <source>
        <strain evidence="10 12">OUH 334697</strain>
    </source>
</reference>
<feature type="transmembrane region" description="Helical" evidence="9">
    <location>
        <begin position="427"/>
        <end position="448"/>
    </location>
</feature>
<accession>A0A0C3MHA9</accession>
<feature type="transmembrane region" description="Helical" evidence="9">
    <location>
        <begin position="137"/>
        <end position="157"/>
    </location>
</feature>
<feature type="transmembrane region" description="Helical" evidence="9">
    <location>
        <begin position="288"/>
        <end position="305"/>
    </location>
</feature>
<feature type="transmembrane region" description="Helical" evidence="9">
    <location>
        <begin position="532"/>
        <end position="553"/>
    </location>
</feature>
<organism evidence="11 13">
    <name type="scientific">Sanguibacteroides justesenii</name>
    <dbReference type="NCBI Taxonomy" id="1547597"/>
    <lineage>
        <taxon>Bacteria</taxon>
        <taxon>Pseudomonadati</taxon>
        <taxon>Bacteroidota</taxon>
        <taxon>Bacteroidia</taxon>
        <taxon>Bacteroidales</taxon>
        <taxon>Porphyromonadaceae</taxon>
        <taxon>Sanguibacteroides</taxon>
    </lineage>
</organism>
<keyword evidence="3" id="KW-1003">Cell membrane</keyword>
<dbReference type="SUPFAM" id="SSF103473">
    <property type="entry name" value="MFS general substrate transporter"/>
    <property type="match status" value="2"/>
</dbReference>
<comment type="caution">
    <text evidence="11">The sequence shown here is derived from an EMBL/GenBank/DDBJ whole genome shotgun (WGS) entry which is preliminary data.</text>
</comment>
<feature type="transmembrane region" description="Helical" evidence="9">
    <location>
        <begin position="360"/>
        <end position="376"/>
    </location>
</feature>
<feature type="transmembrane region" description="Helical" evidence="9">
    <location>
        <begin position="506"/>
        <end position="526"/>
    </location>
</feature>
<keyword evidence="5" id="KW-0653">Protein transport</keyword>
<protein>
    <submittedName>
        <fullName evidence="11">Major facilitator transporter</fullName>
    </submittedName>
</protein>
<dbReference type="AlphaFoldDB" id="A0A0C3MHA9"/>
<feature type="transmembrane region" description="Helical" evidence="9">
    <location>
        <begin position="104"/>
        <end position="125"/>
    </location>
</feature>
<dbReference type="EMBL" id="JPIT01000031">
    <property type="protein sequence ID" value="KIO43755.1"/>
    <property type="molecule type" value="Genomic_DNA"/>
</dbReference>